<dbReference type="AlphaFoldDB" id="A0A1H6YQY7"/>
<dbReference type="InterPro" id="IPR023346">
    <property type="entry name" value="Lysozyme-like_dom_sf"/>
</dbReference>
<dbReference type="PANTHER" id="PTHR33734:SF22">
    <property type="entry name" value="MEMBRANE-BOUND LYTIC MUREIN TRANSGLYCOSYLASE D"/>
    <property type="match status" value="1"/>
</dbReference>
<dbReference type="STRING" id="1416801.SAMN05192553_103765"/>
<evidence type="ECO:0000256" key="2">
    <source>
        <dbReference type="SAM" id="SignalP"/>
    </source>
</evidence>
<dbReference type="Pfam" id="PF01464">
    <property type="entry name" value="SLT"/>
    <property type="match status" value="1"/>
</dbReference>
<dbReference type="RefSeq" id="WP_092174707.1">
    <property type="nucleotide sequence ID" value="NZ_FNZH01000003.1"/>
</dbReference>
<dbReference type="Pfam" id="PF01476">
    <property type="entry name" value="LysM"/>
    <property type="match status" value="2"/>
</dbReference>
<feature type="region of interest" description="Disordered" evidence="1">
    <location>
        <begin position="433"/>
        <end position="475"/>
    </location>
</feature>
<feature type="region of interest" description="Disordered" evidence="1">
    <location>
        <begin position="339"/>
        <end position="358"/>
    </location>
</feature>
<feature type="compositionally biased region" description="Polar residues" evidence="1">
    <location>
        <begin position="452"/>
        <end position="464"/>
    </location>
</feature>
<dbReference type="CDD" id="cd00118">
    <property type="entry name" value="LysM"/>
    <property type="match status" value="2"/>
</dbReference>
<proteinExistence type="predicted"/>
<dbReference type="PANTHER" id="PTHR33734">
    <property type="entry name" value="LYSM DOMAIN-CONTAINING GPI-ANCHORED PROTEIN 2"/>
    <property type="match status" value="1"/>
</dbReference>
<feature type="chain" id="PRO_5011587761" evidence="2">
    <location>
        <begin position="20"/>
        <end position="524"/>
    </location>
</feature>
<keyword evidence="2" id="KW-0732">Signal</keyword>
<dbReference type="InterPro" id="IPR008258">
    <property type="entry name" value="Transglycosylase_SLT_dom_1"/>
</dbReference>
<keyword evidence="5" id="KW-1185">Reference proteome</keyword>
<dbReference type="CDD" id="cd16894">
    <property type="entry name" value="MltD-like"/>
    <property type="match status" value="1"/>
</dbReference>
<evidence type="ECO:0000313" key="4">
    <source>
        <dbReference type="EMBL" id="SEJ41357.1"/>
    </source>
</evidence>
<accession>A0A1H6YQY7</accession>
<dbReference type="Proteomes" id="UP000199403">
    <property type="component" value="Unassembled WGS sequence"/>
</dbReference>
<name>A0A1H6YQY7_9BACT</name>
<gene>
    <name evidence="4" type="ORF">SAMN05192553_103765</name>
</gene>
<feature type="domain" description="LysM" evidence="3">
    <location>
        <begin position="478"/>
        <end position="522"/>
    </location>
</feature>
<feature type="signal peptide" evidence="2">
    <location>
        <begin position="1"/>
        <end position="19"/>
    </location>
</feature>
<dbReference type="Gene3D" id="3.10.350.10">
    <property type="entry name" value="LysM domain"/>
    <property type="match status" value="2"/>
</dbReference>
<dbReference type="Gene3D" id="1.10.530.10">
    <property type="match status" value="1"/>
</dbReference>
<dbReference type="InterPro" id="IPR018392">
    <property type="entry name" value="LysM"/>
</dbReference>
<dbReference type="SUPFAM" id="SSF53955">
    <property type="entry name" value="Lysozyme-like"/>
    <property type="match status" value="1"/>
</dbReference>
<evidence type="ECO:0000259" key="3">
    <source>
        <dbReference type="PROSITE" id="PS51782"/>
    </source>
</evidence>
<feature type="domain" description="LysM" evidence="3">
    <location>
        <begin position="374"/>
        <end position="418"/>
    </location>
</feature>
<dbReference type="SMART" id="SM00257">
    <property type="entry name" value="LysM"/>
    <property type="match status" value="2"/>
</dbReference>
<dbReference type="InterPro" id="IPR036779">
    <property type="entry name" value="LysM_dom_sf"/>
</dbReference>
<dbReference type="GO" id="GO:0008932">
    <property type="term" value="F:lytic endotransglycosylase activity"/>
    <property type="evidence" value="ECO:0007669"/>
    <property type="project" value="TreeGrafter"/>
</dbReference>
<reference evidence="5" key="1">
    <citation type="submission" date="2016-10" db="EMBL/GenBank/DDBJ databases">
        <authorList>
            <person name="Varghese N."/>
            <person name="Submissions S."/>
        </authorList>
    </citation>
    <scope>NUCLEOTIDE SEQUENCE [LARGE SCALE GENOMIC DNA]</scope>
    <source>
        <strain evidence="5">IBRC-M 10761</strain>
    </source>
</reference>
<feature type="compositionally biased region" description="Basic and acidic residues" evidence="1">
    <location>
        <begin position="340"/>
        <end position="352"/>
    </location>
</feature>
<organism evidence="4 5">
    <name type="scientific">Cyclobacterium xiamenense</name>
    <dbReference type="NCBI Taxonomy" id="1297121"/>
    <lineage>
        <taxon>Bacteria</taxon>
        <taxon>Pseudomonadati</taxon>
        <taxon>Bacteroidota</taxon>
        <taxon>Cytophagia</taxon>
        <taxon>Cytophagales</taxon>
        <taxon>Cyclobacteriaceae</taxon>
        <taxon>Cyclobacterium</taxon>
    </lineage>
</organism>
<dbReference type="SUPFAM" id="SSF54106">
    <property type="entry name" value="LysM domain"/>
    <property type="match status" value="2"/>
</dbReference>
<evidence type="ECO:0000313" key="5">
    <source>
        <dbReference type="Proteomes" id="UP000199403"/>
    </source>
</evidence>
<dbReference type="PROSITE" id="PS51782">
    <property type="entry name" value="LYSM"/>
    <property type="match status" value="2"/>
</dbReference>
<sequence>MKKFLVGLFFALCSLNAVMGQVPQVPRTIRFADMTLHLDPGLQREIQDEVNAQYRSPSHFQTKLDRVNLYLPVVERVLREEGVPEDFKFLVIQESSLISDAVSTSNAVGFWQFKQATAEEVLLRVDQEVDERKNIVSATRGAASYLKKHQRYLDNWAITLVSYQMGLGGANNYYKGRHKGERTMDLDRKTYWYLKKFLAHKIAFEPQLGQVVSNGDYLHEYPVKGPTDLKTLAKSLGVSENHLREYNTWASKGRIPGDRTYVVTYLLNGIVPNRPILVSETPQATNEGLAPSRQNAGGFPRISGNLSNARQPREIKINGIHGILANSSDQSRLAAQAGISERKLRRSNDLKPSDPVQAGRYYYTRRKKSKGEPEEHIAQPGETLWEISQLYGIRLHSLMAKNRLYRDEQLLPGMVLRLQKYYKKNEPIRRVTLTPAPQRPAAAKQAAVPLKSTPSVETPPKTTRPSPDPEPSAPASVVVHLVQPGDTLYAISRKYGVTVADLKSWNQIGSDNILSVGQKLEIRK</sequence>
<protein>
    <submittedName>
        <fullName evidence="4">Membrane-bound lytic murein transglycosylase D</fullName>
    </submittedName>
</protein>
<dbReference type="EMBL" id="FNZH01000003">
    <property type="protein sequence ID" value="SEJ41357.1"/>
    <property type="molecule type" value="Genomic_DNA"/>
</dbReference>
<dbReference type="OrthoDB" id="977752at2"/>
<evidence type="ECO:0000256" key="1">
    <source>
        <dbReference type="SAM" id="MobiDB-lite"/>
    </source>
</evidence>
<feature type="compositionally biased region" description="Low complexity" evidence="1">
    <location>
        <begin position="435"/>
        <end position="449"/>
    </location>
</feature>